<dbReference type="Proteomes" id="UP000199011">
    <property type="component" value="Unassembled WGS sequence"/>
</dbReference>
<dbReference type="PANTHER" id="PTHR43685">
    <property type="entry name" value="GLYCOSYLTRANSFERASE"/>
    <property type="match status" value="1"/>
</dbReference>
<dbReference type="STRING" id="53341.SAMN05421579_15518"/>
<accession>A0A1I5E6S5</accession>
<reference evidence="3" key="1">
    <citation type="submission" date="2016-10" db="EMBL/GenBank/DDBJ databases">
        <authorList>
            <person name="Varghese N."/>
            <person name="Submissions S."/>
        </authorList>
    </citation>
    <scope>NUCLEOTIDE SEQUENCE [LARGE SCALE GENOMIC DNA]</scope>
    <source>
        <strain evidence="3">DSM 16522</strain>
    </source>
</reference>
<dbReference type="OrthoDB" id="6813549at2"/>
<dbReference type="InterPro" id="IPR001173">
    <property type="entry name" value="Glyco_trans_2-like"/>
</dbReference>
<sequence length="304" mass="36320">MEDEKFSVVIPYYNKGDKLIRALNSLDYLYINKVYVVNDKSPIPIPNNKYNKKVQFIELVENKGPSYCRNLGASLVESDYILFLDADDYFRPALFNDLHNIISNINPPVISWGIEKVQKFDELSLDEKDSSNIAYKLEGLFFFQRAKLNKFLGMTSSSFCIQKKVFEELNGFDNNLRLQEDPEFFCRVCEKYNVCFINKIYSYYDISDQCSLSQANFNNIMYPTYLKRIRFTKEQLLIKFYKAEFTKYYLMALMNKKNKNYRVFLKENSLRLFSFKWKLLFVILSKVPESMYKAVYRFYRYAKY</sequence>
<protein>
    <submittedName>
        <fullName evidence="2">Glycosyltransferase involved in cell wall bisynthesis</fullName>
    </submittedName>
</protein>
<dbReference type="AlphaFoldDB" id="A0A1I5E6S5"/>
<dbReference type="Gene3D" id="3.90.550.10">
    <property type="entry name" value="Spore Coat Polysaccharide Biosynthesis Protein SpsA, Chain A"/>
    <property type="match status" value="1"/>
</dbReference>
<dbReference type="EMBL" id="FOVO01000055">
    <property type="protein sequence ID" value="SFO07033.1"/>
    <property type="molecule type" value="Genomic_DNA"/>
</dbReference>
<dbReference type="Pfam" id="PF00535">
    <property type="entry name" value="Glycos_transf_2"/>
    <property type="match status" value="1"/>
</dbReference>
<evidence type="ECO:0000313" key="2">
    <source>
        <dbReference type="EMBL" id="SFO07033.1"/>
    </source>
</evidence>
<dbReference type="CDD" id="cd00761">
    <property type="entry name" value="Glyco_tranf_GTA_type"/>
    <property type="match status" value="1"/>
</dbReference>
<dbReference type="InterPro" id="IPR029044">
    <property type="entry name" value="Nucleotide-diphossugar_trans"/>
</dbReference>
<gene>
    <name evidence="2" type="ORF">SAMN05421579_15518</name>
</gene>
<keyword evidence="3" id="KW-1185">Reference proteome</keyword>
<evidence type="ECO:0000259" key="1">
    <source>
        <dbReference type="Pfam" id="PF00535"/>
    </source>
</evidence>
<organism evidence="2 3">
    <name type="scientific">Xenorhabdus japonica</name>
    <dbReference type="NCBI Taxonomy" id="53341"/>
    <lineage>
        <taxon>Bacteria</taxon>
        <taxon>Pseudomonadati</taxon>
        <taxon>Pseudomonadota</taxon>
        <taxon>Gammaproteobacteria</taxon>
        <taxon>Enterobacterales</taxon>
        <taxon>Morganellaceae</taxon>
        <taxon>Xenorhabdus</taxon>
    </lineage>
</organism>
<proteinExistence type="predicted"/>
<dbReference type="InterPro" id="IPR050834">
    <property type="entry name" value="Glycosyltransf_2"/>
</dbReference>
<dbReference type="GO" id="GO:0016740">
    <property type="term" value="F:transferase activity"/>
    <property type="evidence" value="ECO:0007669"/>
    <property type="project" value="UniProtKB-KW"/>
</dbReference>
<name>A0A1I5E6S5_9GAMM</name>
<dbReference type="PANTHER" id="PTHR43685:SF2">
    <property type="entry name" value="GLYCOSYLTRANSFERASE 2-LIKE DOMAIN-CONTAINING PROTEIN"/>
    <property type="match status" value="1"/>
</dbReference>
<keyword evidence="2" id="KW-0808">Transferase</keyword>
<dbReference type="RefSeq" id="WP_092521262.1">
    <property type="nucleotide sequence ID" value="NZ_CAWRAH010000022.1"/>
</dbReference>
<feature type="domain" description="Glycosyltransferase 2-like" evidence="1">
    <location>
        <begin position="7"/>
        <end position="116"/>
    </location>
</feature>
<dbReference type="SUPFAM" id="SSF53448">
    <property type="entry name" value="Nucleotide-diphospho-sugar transferases"/>
    <property type="match status" value="1"/>
</dbReference>
<evidence type="ECO:0000313" key="3">
    <source>
        <dbReference type="Proteomes" id="UP000199011"/>
    </source>
</evidence>